<evidence type="ECO:0000313" key="2">
    <source>
        <dbReference type="EMBL" id="MXU87743.1"/>
    </source>
</evidence>
<protein>
    <submittedName>
        <fullName evidence="2">Putative secreted protein</fullName>
    </submittedName>
</protein>
<organism evidence="2">
    <name type="scientific">Ixodes ricinus</name>
    <name type="common">Common tick</name>
    <name type="synonym">Acarus ricinus</name>
    <dbReference type="NCBI Taxonomy" id="34613"/>
    <lineage>
        <taxon>Eukaryota</taxon>
        <taxon>Metazoa</taxon>
        <taxon>Ecdysozoa</taxon>
        <taxon>Arthropoda</taxon>
        <taxon>Chelicerata</taxon>
        <taxon>Arachnida</taxon>
        <taxon>Acari</taxon>
        <taxon>Parasitiformes</taxon>
        <taxon>Ixodida</taxon>
        <taxon>Ixodoidea</taxon>
        <taxon>Ixodidae</taxon>
        <taxon>Ixodinae</taxon>
        <taxon>Ixodes</taxon>
    </lineage>
</organism>
<dbReference type="EMBL" id="GIFC01005660">
    <property type="protein sequence ID" value="MXU87743.1"/>
    <property type="molecule type" value="Transcribed_RNA"/>
</dbReference>
<name>A0A6B0UI63_IXORI</name>
<feature type="signal peptide" evidence="1">
    <location>
        <begin position="1"/>
        <end position="27"/>
    </location>
</feature>
<accession>A0A6B0UI63</accession>
<feature type="chain" id="PRO_5025407452" evidence="1">
    <location>
        <begin position="28"/>
        <end position="98"/>
    </location>
</feature>
<proteinExistence type="predicted"/>
<keyword evidence="1" id="KW-0732">Signal</keyword>
<sequence>MRWRRRNCARSAWKAAWTVSSWTVVTCARAPSVASSSVSAPFVGSMWCAWCTSSEPDLRQGPHFAKATSTSSLVPVIWTWQRASEHSRTPRCLSGPTL</sequence>
<reference evidence="2" key="1">
    <citation type="submission" date="2019-12" db="EMBL/GenBank/DDBJ databases">
        <title>An insight into the sialome of adult female Ixodes ricinus ticks feeding for 6 days.</title>
        <authorList>
            <person name="Perner J."/>
            <person name="Ribeiro J.M.C."/>
        </authorList>
    </citation>
    <scope>NUCLEOTIDE SEQUENCE</scope>
    <source>
        <strain evidence="2">Semi-engorged</strain>
        <tissue evidence="2">Salivary glands</tissue>
    </source>
</reference>
<dbReference type="AlphaFoldDB" id="A0A6B0UI63"/>
<evidence type="ECO:0000256" key="1">
    <source>
        <dbReference type="SAM" id="SignalP"/>
    </source>
</evidence>